<evidence type="ECO:0000313" key="3">
    <source>
        <dbReference type="Proteomes" id="UP000321129"/>
    </source>
</evidence>
<dbReference type="Pfam" id="PF05721">
    <property type="entry name" value="PhyH"/>
    <property type="match status" value="1"/>
</dbReference>
<dbReference type="PANTHER" id="PTHR20883">
    <property type="entry name" value="PHYTANOYL-COA DIOXYGENASE DOMAIN CONTAINING 1"/>
    <property type="match status" value="1"/>
</dbReference>
<dbReference type="InterPro" id="IPR008775">
    <property type="entry name" value="Phytyl_CoA_dOase-like"/>
</dbReference>
<dbReference type="Gene3D" id="2.60.120.620">
    <property type="entry name" value="q2cbj1_9rhob like domain"/>
    <property type="match status" value="1"/>
</dbReference>
<keyword evidence="3" id="KW-1185">Reference proteome</keyword>
<comment type="caution">
    <text evidence="2">The sequence shown here is derived from an EMBL/GenBank/DDBJ whole genome shotgun (WGS) entry which is preliminary data.</text>
</comment>
<gene>
    <name evidence="2" type="ORF">FSZ31_06545</name>
</gene>
<reference evidence="2 3" key="1">
    <citation type="submission" date="2019-08" db="EMBL/GenBank/DDBJ databases">
        <title>Sphingorhabdus soil sp. nov., isolated from arctic soil.</title>
        <authorList>
            <person name="Liu Y."/>
        </authorList>
    </citation>
    <scope>NUCLEOTIDE SEQUENCE [LARGE SCALE GENOMIC DNA]</scope>
    <source>
        <strain evidence="2 3">D-2Q-5-6</strain>
    </source>
</reference>
<dbReference type="PANTHER" id="PTHR20883:SF48">
    <property type="entry name" value="ECTOINE DIOXYGENASE"/>
    <property type="match status" value="1"/>
</dbReference>
<dbReference type="GO" id="GO:0005506">
    <property type="term" value="F:iron ion binding"/>
    <property type="evidence" value="ECO:0007669"/>
    <property type="project" value="UniProtKB-ARBA"/>
</dbReference>
<dbReference type="Proteomes" id="UP000321129">
    <property type="component" value="Unassembled WGS sequence"/>
</dbReference>
<dbReference type="EMBL" id="VOPY01000001">
    <property type="protein sequence ID" value="TXC74350.1"/>
    <property type="molecule type" value="Genomic_DNA"/>
</dbReference>
<dbReference type="SUPFAM" id="SSF51197">
    <property type="entry name" value="Clavaminate synthase-like"/>
    <property type="match status" value="1"/>
</dbReference>
<proteinExistence type="predicted"/>
<comment type="cofactor">
    <cofactor evidence="1">
        <name>Fe(2+)</name>
        <dbReference type="ChEBI" id="CHEBI:29033"/>
    </cofactor>
</comment>
<sequence length="343" mass="38701">MPPAAARTGRIATLALATARVARLAKPDGEDRMVKFCDATTQAEFERNGFVVRRMLNDEEVVRARAQLTEVSSGRSFDRNDCEDSYYNSMFEREPEFQGRFREAMADIFHPKLDAILSDTRYFETSLLYKPPESRALNVHQHVPLTERPFEPSVFCWCALDDCDEESGTLLVVPGSHLILRFLRTLQTDEFFLEYRDELTRRHAVAVPVKAGEAILFENSLLHGSTPNSSGRPRPIVLTIVMHEGATHMLYHHDASGEAVMIDNDFDEIQCQTMFPGGADVITGQEIGRLPAWNDKPTLEEFETLLARGERANETFDPLAQLRAERAATWRGKLSRVVGGLRA</sequence>
<organism evidence="2 3">
    <name type="scientific">Flavisphingopyxis soli</name>
    <dbReference type="NCBI Taxonomy" id="2601267"/>
    <lineage>
        <taxon>Bacteria</taxon>
        <taxon>Pseudomonadati</taxon>
        <taxon>Pseudomonadota</taxon>
        <taxon>Alphaproteobacteria</taxon>
        <taxon>Sphingomonadales</taxon>
        <taxon>Sphingopyxidaceae</taxon>
        <taxon>Flavisphingopyxis</taxon>
    </lineage>
</organism>
<keyword evidence="2" id="KW-0223">Dioxygenase</keyword>
<dbReference type="AlphaFoldDB" id="A0A5C6UNZ6"/>
<accession>A0A5C6UNZ6</accession>
<name>A0A5C6UNZ6_9SPHN</name>
<evidence type="ECO:0000256" key="1">
    <source>
        <dbReference type="ARBA" id="ARBA00001954"/>
    </source>
</evidence>
<dbReference type="GO" id="GO:0016706">
    <property type="term" value="F:2-oxoglutarate-dependent dioxygenase activity"/>
    <property type="evidence" value="ECO:0007669"/>
    <property type="project" value="UniProtKB-ARBA"/>
</dbReference>
<keyword evidence="2" id="KW-0560">Oxidoreductase</keyword>
<evidence type="ECO:0000313" key="2">
    <source>
        <dbReference type="EMBL" id="TXC74350.1"/>
    </source>
</evidence>
<protein>
    <submittedName>
        <fullName evidence="2">Phytanoyl-CoA dioxygenase family protein</fullName>
    </submittedName>
</protein>